<dbReference type="EMBL" id="KV425993">
    <property type="protein sequence ID" value="KZV93259.1"/>
    <property type="molecule type" value="Genomic_DNA"/>
</dbReference>
<reference evidence="1 2" key="1">
    <citation type="journal article" date="2016" name="Mol. Biol. Evol.">
        <title>Comparative Genomics of Early-Diverging Mushroom-Forming Fungi Provides Insights into the Origins of Lignocellulose Decay Capabilities.</title>
        <authorList>
            <person name="Nagy L.G."/>
            <person name="Riley R."/>
            <person name="Tritt A."/>
            <person name="Adam C."/>
            <person name="Daum C."/>
            <person name="Floudas D."/>
            <person name="Sun H."/>
            <person name="Yadav J.S."/>
            <person name="Pangilinan J."/>
            <person name="Larsson K.H."/>
            <person name="Matsuura K."/>
            <person name="Barry K."/>
            <person name="Labutti K."/>
            <person name="Kuo R."/>
            <person name="Ohm R.A."/>
            <person name="Bhattacharya S.S."/>
            <person name="Shirouzu T."/>
            <person name="Yoshinaga Y."/>
            <person name="Martin F.M."/>
            <person name="Grigoriev I.V."/>
            <person name="Hibbett D.S."/>
        </authorList>
    </citation>
    <scope>NUCLEOTIDE SEQUENCE [LARGE SCALE GENOMIC DNA]</scope>
    <source>
        <strain evidence="1 2">HHB12029</strain>
    </source>
</reference>
<dbReference type="AlphaFoldDB" id="A0A166ALX6"/>
<protein>
    <recommendedName>
        <fullName evidence="3">Ricin B lectin domain-containing protein</fullName>
    </recommendedName>
</protein>
<dbReference type="STRING" id="1314781.A0A166ALX6"/>
<evidence type="ECO:0000313" key="1">
    <source>
        <dbReference type="EMBL" id="KZV93259.1"/>
    </source>
</evidence>
<dbReference type="Proteomes" id="UP000077266">
    <property type="component" value="Unassembled WGS sequence"/>
</dbReference>
<evidence type="ECO:0000313" key="2">
    <source>
        <dbReference type="Proteomes" id="UP000077266"/>
    </source>
</evidence>
<dbReference type="Gene3D" id="2.80.10.50">
    <property type="match status" value="1"/>
</dbReference>
<name>A0A166ALX6_EXIGL</name>
<gene>
    <name evidence="1" type="ORF">EXIGLDRAFT_768268</name>
</gene>
<accession>A0A166ALX6</accession>
<dbReference type="InterPro" id="IPR035992">
    <property type="entry name" value="Ricin_B-like_lectins"/>
</dbReference>
<sequence>MSQQLDSRRIHLKQLLSFANMTQLIPDGSYNIQNVEYFTYVSLKDETTDDPVVAVTDNSTSKQKWVVTADNASANIYTIKNEKDNSPTLYASGGISPQKDTTVTARAGKATWVIAPGLSQGQYLISDPNGDFIWGLADSAPKTEVTLSGSDDKSEKCNQWQFITAST</sequence>
<proteinExistence type="predicted"/>
<keyword evidence="2" id="KW-1185">Reference proteome</keyword>
<organism evidence="1 2">
    <name type="scientific">Exidia glandulosa HHB12029</name>
    <dbReference type="NCBI Taxonomy" id="1314781"/>
    <lineage>
        <taxon>Eukaryota</taxon>
        <taxon>Fungi</taxon>
        <taxon>Dikarya</taxon>
        <taxon>Basidiomycota</taxon>
        <taxon>Agaricomycotina</taxon>
        <taxon>Agaricomycetes</taxon>
        <taxon>Auriculariales</taxon>
        <taxon>Exidiaceae</taxon>
        <taxon>Exidia</taxon>
    </lineage>
</organism>
<dbReference type="InParanoid" id="A0A166ALX6"/>
<dbReference type="SUPFAM" id="SSF50370">
    <property type="entry name" value="Ricin B-like lectins"/>
    <property type="match status" value="1"/>
</dbReference>
<evidence type="ECO:0008006" key="3">
    <source>
        <dbReference type="Google" id="ProtNLM"/>
    </source>
</evidence>